<keyword evidence="2" id="KW-1185">Reference proteome</keyword>
<dbReference type="RefSeq" id="WP_078807427.1">
    <property type="nucleotide sequence ID" value="NZ_FUXI01000016.1"/>
</dbReference>
<organism evidence="1 2">
    <name type="scientific">Pilibacter termitis</name>
    <dbReference type="NCBI Taxonomy" id="263852"/>
    <lineage>
        <taxon>Bacteria</taxon>
        <taxon>Bacillati</taxon>
        <taxon>Bacillota</taxon>
        <taxon>Bacilli</taxon>
        <taxon>Lactobacillales</taxon>
        <taxon>Enterococcaceae</taxon>
        <taxon>Pilibacter</taxon>
    </lineage>
</organism>
<evidence type="ECO:0000313" key="2">
    <source>
        <dbReference type="Proteomes" id="UP000190328"/>
    </source>
</evidence>
<dbReference type="Proteomes" id="UP000190328">
    <property type="component" value="Unassembled WGS sequence"/>
</dbReference>
<dbReference type="AlphaFoldDB" id="A0A1T4NPJ8"/>
<dbReference type="OrthoDB" id="2146345at2"/>
<dbReference type="STRING" id="263852.SAMN02745116_01489"/>
<accession>A0A1T4NPJ8</accession>
<reference evidence="1 2" key="1">
    <citation type="submission" date="2017-02" db="EMBL/GenBank/DDBJ databases">
        <authorList>
            <person name="Peterson S.W."/>
        </authorList>
    </citation>
    <scope>NUCLEOTIDE SEQUENCE [LARGE SCALE GENOMIC DNA]</scope>
    <source>
        <strain evidence="1 2">ATCC BAA-1030</strain>
    </source>
</reference>
<name>A0A1T4NPJ8_9ENTE</name>
<dbReference type="EMBL" id="FUXI01000016">
    <property type="protein sequence ID" value="SJZ81035.1"/>
    <property type="molecule type" value="Genomic_DNA"/>
</dbReference>
<protein>
    <submittedName>
        <fullName evidence="1">Uncharacterized protein</fullName>
    </submittedName>
</protein>
<sequence>MTNNQRKDLEDLLNGEIEEIYIKKEDFMNFREVLFESDKQEQVIGTAKIGGDVIYRRKEKNNI</sequence>
<gene>
    <name evidence="1" type="ORF">SAMN02745116_01489</name>
</gene>
<evidence type="ECO:0000313" key="1">
    <source>
        <dbReference type="EMBL" id="SJZ81035.1"/>
    </source>
</evidence>
<proteinExistence type="predicted"/>